<evidence type="ECO:0000313" key="2">
    <source>
        <dbReference type="Proteomes" id="UP001362999"/>
    </source>
</evidence>
<comment type="caution">
    <text evidence="1">The sequence shown here is derived from an EMBL/GenBank/DDBJ whole genome shotgun (WGS) entry which is preliminary data.</text>
</comment>
<evidence type="ECO:0000313" key="1">
    <source>
        <dbReference type="EMBL" id="KAK7012960.1"/>
    </source>
</evidence>
<gene>
    <name evidence="1" type="ORF">R3P38DRAFT_3363229</name>
</gene>
<sequence>MSTRRISACRVATDKAVRGRNLAKNSAKSEQLCTSASTIYTGNGHASINLKSRSFEVCDLQNSIRGHWKTMKAKQLHVVLIPWAGEDPAFLFSAVRLRQDFVKSKQPSQSACRDGRVIVDMPPRYSCYILRTTTDVSSALSLYTVVCHKSMLSIHFAIRRAKTKQSSNIVIRRPSSTGIAATLLFFPCHNPRKPLSLIIAYGSFVSARSSYAPPSRRPPPHPLFLGRPAHLPRPRATLMGMGFKYCVRSPSFLFVEWSSDVPRRMYTVDGVAASTLGGVWRPAGGKWWRGWVTGSEILRRVIARTVLFGCGMPGKKTPEEDALCESAAHHPCLIDEDFGARMRCRRWQGRERWWTGWMDGIGGAIRYRRYRYWMTWREFGGRAHQGVRGETNLPLRQRKDVLWSVGPSRAADVVLIRSPSPPWLVTTKCQRGAYAPVAIHPSSPCTCCWRLRGVDGAATMGTALTRAKTVSVAWKDGEMVMVEWGARASRRAGRMVLGIYAPAVRWRWQGECCASARKLLQSLRRDGLEPEERTAWIWQGWGEECRQGRDGVVGFPSSCVLEDISRGFLRGEEIHLEMMLAIPSTIPRRARPKREEKREQWRRRSWSRAGVEWNEECSPARHRIVEGVAGIHAADRVADTRCGGAEMRWWSCEDLQQRTRKVPP</sequence>
<accession>A0AAW0AIZ0</accession>
<dbReference type="AlphaFoldDB" id="A0AAW0AIZ0"/>
<name>A0AAW0AIZ0_9AGAR</name>
<proteinExistence type="predicted"/>
<dbReference type="Proteomes" id="UP001362999">
    <property type="component" value="Unassembled WGS sequence"/>
</dbReference>
<dbReference type="EMBL" id="JAWWNJ010000061">
    <property type="protein sequence ID" value="KAK7012960.1"/>
    <property type="molecule type" value="Genomic_DNA"/>
</dbReference>
<protein>
    <submittedName>
        <fullName evidence="1">Uncharacterized protein</fullName>
    </submittedName>
</protein>
<organism evidence="1 2">
    <name type="scientific">Favolaschia claudopus</name>
    <dbReference type="NCBI Taxonomy" id="2862362"/>
    <lineage>
        <taxon>Eukaryota</taxon>
        <taxon>Fungi</taxon>
        <taxon>Dikarya</taxon>
        <taxon>Basidiomycota</taxon>
        <taxon>Agaricomycotina</taxon>
        <taxon>Agaricomycetes</taxon>
        <taxon>Agaricomycetidae</taxon>
        <taxon>Agaricales</taxon>
        <taxon>Marasmiineae</taxon>
        <taxon>Mycenaceae</taxon>
        <taxon>Favolaschia</taxon>
    </lineage>
</organism>
<reference evidence="1 2" key="1">
    <citation type="journal article" date="2024" name="J Genomics">
        <title>Draft genome sequencing and assembly of Favolaschia claudopus CIRM-BRFM 2984 isolated from oak limbs.</title>
        <authorList>
            <person name="Navarro D."/>
            <person name="Drula E."/>
            <person name="Chaduli D."/>
            <person name="Cazenave R."/>
            <person name="Ahrendt S."/>
            <person name="Wang J."/>
            <person name="Lipzen A."/>
            <person name="Daum C."/>
            <person name="Barry K."/>
            <person name="Grigoriev I.V."/>
            <person name="Favel A."/>
            <person name="Rosso M.N."/>
            <person name="Martin F."/>
        </authorList>
    </citation>
    <scope>NUCLEOTIDE SEQUENCE [LARGE SCALE GENOMIC DNA]</scope>
    <source>
        <strain evidence="1 2">CIRM-BRFM 2984</strain>
    </source>
</reference>
<keyword evidence="2" id="KW-1185">Reference proteome</keyword>